<sequence length="431" mass="46489">MICVAVKLCRAATSVASLPTSRTTGRLSFSLPPPFRLLHDGINGADANPVALQMINYAISHARSQKSDESYAQGLLILEQCLSTQSSEVPDAENSRGLVFLAMSTLLSERGDFGEAIEKLQRIQDLKHSSLGVKVAAMEALVGLHLELGQDDTSTVIADNCLELVEKDVPKAGGGNPLVLSVRAKAAKGLVELVRGDLQLAETFLQGREENEGSTGSVVLSYGEFLHATQNLSLAKEIYQKVIQGVAENKDFCDLNALAACNMSSAEVLLAATCALGQLEAHMGNFGNAEEILTRALSTAEDHFGSHHPKVGAVLTCIALMFRRKAMQERSSSLLIQEGLYRKAIELLKVPQLETDDREAKVDRSDIVALARGGYAEALCVQQNRKAEGEKMKTWAEAAWRNSRLSLAEALEISESSSKVPVIDARTCRAL</sequence>
<dbReference type="FunCoup" id="A0A2I4DGL1">
    <property type="interactions" value="1436"/>
</dbReference>
<organism evidence="1 2">
    <name type="scientific">Juglans regia</name>
    <name type="common">English walnut</name>
    <dbReference type="NCBI Taxonomy" id="51240"/>
    <lineage>
        <taxon>Eukaryota</taxon>
        <taxon>Viridiplantae</taxon>
        <taxon>Streptophyta</taxon>
        <taxon>Embryophyta</taxon>
        <taxon>Tracheophyta</taxon>
        <taxon>Spermatophyta</taxon>
        <taxon>Magnoliopsida</taxon>
        <taxon>eudicotyledons</taxon>
        <taxon>Gunneridae</taxon>
        <taxon>Pentapetalae</taxon>
        <taxon>rosids</taxon>
        <taxon>fabids</taxon>
        <taxon>Fagales</taxon>
        <taxon>Juglandaceae</taxon>
        <taxon>Juglans</taxon>
    </lineage>
</organism>
<dbReference type="Gramene" id="Jr03_24010_p1">
    <property type="protein sequence ID" value="cds.Jr03_24010_p1"/>
    <property type="gene ID" value="Jr03_24010"/>
</dbReference>
<dbReference type="STRING" id="51240.A0A2I4DGL1"/>
<dbReference type="InterPro" id="IPR011990">
    <property type="entry name" value="TPR-like_helical_dom_sf"/>
</dbReference>
<dbReference type="SUPFAM" id="SSF48452">
    <property type="entry name" value="TPR-like"/>
    <property type="match status" value="1"/>
</dbReference>
<dbReference type="Gene3D" id="1.25.40.10">
    <property type="entry name" value="Tetratricopeptide repeat domain"/>
    <property type="match status" value="2"/>
</dbReference>
<dbReference type="GeneID" id="108979939"/>
<evidence type="ECO:0000313" key="1">
    <source>
        <dbReference type="Proteomes" id="UP000235220"/>
    </source>
</evidence>
<reference evidence="2" key="1">
    <citation type="submission" date="2025-08" db="UniProtKB">
        <authorList>
            <consortium name="RefSeq"/>
        </authorList>
    </citation>
    <scope>IDENTIFICATION</scope>
    <source>
        <tissue evidence="2">Leaves</tissue>
    </source>
</reference>
<dbReference type="OrthoDB" id="1892356at2759"/>
<accession>A0A2I4DGL1</accession>
<evidence type="ECO:0000313" key="2">
    <source>
        <dbReference type="RefSeq" id="XP_018806282.1"/>
    </source>
</evidence>
<dbReference type="PANTHER" id="PTHR47868:SF2">
    <property type="entry name" value="OS05G0457700 PROTEIN"/>
    <property type="match status" value="1"/>
</dbReference>
<dbReference type="KEGG" id="jre:108979939"/>
<dbReference type="GO" id="GO:0005739">
    <property type="term" value="C:mitochondrion"/>
    <property type="evidence" value="ECO:0000318"/>
    <property type="project" value="GO_Central"/>
</dbReference>
<proteinExistence type="predicted"/>
<dbReference type="PANTHER" id="PTHR47868">
    <property type="entry name" value="OS05G0457700 PROTEIN"/>
    <property type="match status" value="1"/>
</dbReference>
<dbReference type="RefSeq" id="XP_018806282.1">
    <property type="nucleotide sequence ID" value="XM_018950737.2"/>
</dbReference>
<keyword evidence="1" id="KW-1185">Reference proteome</keyword>
<gene>
    <name evidence="2" type="primary">LOC108979939</name>
</gene>
<dbReference type="Proteomes" id="UP000235220">
    <property type="component" value="Chromosome 3"/>
</dbReference>
<protein>
    <submittedName>
        <fullName evidence="2">Uncharacterized protein LOC108979939 isoform X1</fullName>
    </submittedName>
</protein>
<dbReference type="AlphaFoldDB" id="A0A2I4DGL1"/>
<name>A0A2I4DGL1_JUGRE</name>